<name>A0A9J5Z9W0_SOLCO</name>
<reference evidence="1 2" key="1">
    <citation type="submission" date="2020-09" db="EMBL/GenBank/DDBJ databases">
        <title>De no assembly of potato wild relative species, Solanum commersonii.</title>
        <authorList>
            <person name="Cho K."/>
        </authorList>
    </citation>
    <scope>NUCLEOTIDE SEQUENCE [LARGE SCALE GENOMIC DNA]</scope>
    <source>
        <strain evidence="1">LZ3.2</strain>
        <tissue evidence="1">Leaf</tissue>
    </source>
</reference>
<gene>
    <name evidence="1" type="ORF">H5410_020715</name>
</gene>
<evidence type="ECO:0000313" key="1">
    <source>
        <dbReference type="EMBL" id="KAG5609434.1"/>
    </source>
</evidence>
<dbReference type="AlphaFoldDB" id="A0A9J5Z9W0"/>
<sequence length="56" mass="6450">MGIQLEGQMGEAKEYRSVANATEKGGEMEDCRSIYMVDKEIRYVLRASKTTYRSLR</sequence>
<proteinExistence type="predicted"/>
<accession>A0A9J5Z9W0</accession>
<dbReference type="Proteomes" id="UP000824120">
    <property type="component" value="Chromosome 4"/>
</dbReference>
<protein>
    <submittedName>
        <fullName evidence="1">Uncharacterized protein</fullName>
    </submittedName>
</protein>
<dbReference type="EMBL" id="JACXVP010000004">
    <property type="protein sequence ID" value="KAG5609434.1"/>
    <property type="molecule type" value="Genomic_DNA"/>
</dbReference>
<keyword evidence="2" id="KW-1185">Reference proteome</keyword>
<organism evidence="1 2">
    <name type="scientific">Solanum commersonii</name>
    <name type="common">Commerson's wild potato</name>
    <name type="synonym">Commerson's nightshade</name>
    <dbReference type="NCBI Taxonomy" id="4109"/>
    <lineage>
        <taxon>Eukaryota</taxon>
        <taxon>Viridiplantae</taxon>
        <taxon>Streptophyta</taxon>
        <taxon>Embryophyta</taxon>
        <taxon>Tracheophyta</taxon>
        <taxon>Spermatophyta</taxon>
        <taxon>Magnoliopsida</taxon>
        <taxon>eudicotyledons</taxon>
        <taxon>Gunneridae</taxon>
        <taxon>Pentapetalae</taxon>
        <taxon>asterids</taxon>
        <taxon>lamiids</taxon>
        <taxon>Solanales</taxon>
        <taxon>Solanaceae</taxon>
        <taxon>Solanoideae</taxon>
        <taxon>Solaneae</taxon>
        <taxon>Solanum</taxon>
    </lineage>
</organism>
<comment type="caution">
    <text evidence="1">The sequence shown here is derived from an EMBL/GenBank/DDBJ whole genome shotgun (WGS) entry which is preliminary data.</text>
</comment>
<evidence type="ECO:0000313" key="2">
    <source>
        <dbReference type="Proteomes" id="UP000824120"/>
    </source>
</evidence>